<accession>A0AB39Q4U0</accession>
<feature type="compositionally biased region" description="Low complexity" evidence="1">
    <location>
        <begin position="103"/>
        <end position="130"/>
    </location>
</feature>
<sequence>MEEQLAVLATTAANTVVSSLATDAWARVRELIVGVWRRHRPDEEEAAVSATDAALDVLRGSPSDEEESRLVEAWQERFRALLDAEPAARRALTALVDELAAEQADQADQADQAGQGEQAAQGEPGGAPAQRIDMRAEAKDGGTVYQAGRDMHVKPT</sequence>
<evidence type="ECO:0000313" key="2">
    <source>
        <dbReference type="EMBL" id="XDQ37346.1"/>
    </source>
</evidence>
<organism evidence="2">
    <name type="scientific">Streptomyces sp. R28</name>
    <dbReference type="NCBI Taxonomy" id="3238628"/>
    <lineage>
        <taxon>Bacteria</taxon>
        <taxon>Bacillati</taxon>
        <taxon>Actinomycetota</taxon>
        <taxon>Actinomycetes</taxon>
        <taxon>Kitasatosporales</taxon>
        <taxon>Streptomycetaceae</taxon>
        <taxon>Streptomyces</taxon>
    </lineage>
</organism>
<evidence type="ECO:0000256" key="1">
    <source>
        <dbReference type="SAM" id="MobiDB-lite"/>
    </source>
</evidence>
<reference evidence="2" key="1">
    <citation type="submission" date="2024-07" db="EMBL/GenBank/DDBJ databases">
        <authorList>
            <person name="Yu S.T."/>
        </authorList>
    </citation>
    <scope>NUCLEOTIDE SEQUENCE</scope>
    <source>
        <strain evidence="2">R28</strain>
    </source>
</reference>
<gene>
    <name evidence="2" type="ORF">AB5J49_30660</name>
</gene>
<dbReference type="AlphaFoldDB" id="A0AB39Q4U0"/>
<proteinExistence type="predicted"/>
<dbReference type="RefSeq" id="WP_369172101.1">
    <property type="nucleotide sequence ID" value="NZ_CP163439.1"/>
</dbReference>
<protein>
    <submittedName>
        <fullName evidence="2">Uncharacterized protein</fullName>
    </submittedName>
</protein>
<dbReference type="EMBL" id="CP163439">
    <property type="protein sequence ID" value="XDQ37346.1"/>
    <property type="molecule type" value="Genomic_DNA"/>
</dbReference>
<name>A0AB39Q4U0_9ACTN</name>
<feature type="region of interest" description="Disordered" evidence="1">
    <location>
        <begin position="103"/>
        <end position="156"/>
    </location>
</feature>